<feature type="domain" description="M23ase beta-sheet core" evidence="2">
    <location>
        <begin position="120"/>
        <end position="218"/>
    </location>
</feature>
<dbReference type="CDD" id="cd12797">
    <property type="entry name" value="M23_peptidase"/>
    <property type="match status" value="1"/>
</dbReference>
<reference evidence="3" key="2">
    <citation type="journal article" date="2021" name="PeerJ">
        <title>Extensive microbial diversity within the chicken gut microbiome revealed by metagenomics and culture.</title>
        <authorList>
            <person name="Gilroy R."/>
            <person name="Ravi A."/>
            <person name="Getino M."/>
            <person name="Pursley I."/>
            <person name="Horton D.L."/>
            <person name="Alikhan N.F."/>
            <person name="Baker D."/>
            <person name="Gharbi K."/>
            <person name="Hall N."/>
            <person name="Watson M."/>
            <person name="Adriaenssens E.M."/>
            <person name="Foster-Nyarko E."/>
            <person name="Jarju S."/>
            <person name="Secka A."/>
            <person name="Antonio M."/>
            <person name="Oren A."/>
            <person name="Chaudhuri R.R."/>
            <person name="La Ragione R."/>
            <person name="Hildebrand F."/>
            <person name="Pallen M.J."/>
        </authorList>
    </citation>
    <scope>NUCLEOTIDE SEQUENCE</scope>
    <source>
        <strain evidence="3">13766</strain>
    </source>
</reference>
<keyword evidence="1" id="KW-1133">Transmembrane helix</keyword>
<keyword evidence="1" id="KW-0472">Membrane</keyword>
<proteinExistence type="predicted"/>
<sequence>MAMDWLQHRARAARLLRKGWQKFARAFSLQALRRAWDRWGFYASLALVLALIGGGAAAIRNRPAPEIAPVAAMQPVLESPAPTASAAPAPPMQWPLEGEILVGHSPESAVYQPALGAFTAHVGIDIAGQAGDAVRAAADGTAAAFYASPSYGYVLEIEHPGGLVTRYGGLAAACPVQPGDRVSAGQTVGALGSVLCGESYLGPHLHFETLEDGLSVNPETLGLQNEA</sequence>
<reference evidence="3" key="1">
    <citation type="submission" date="2020-10" db="EMBL/GenBank/DDBJ databases">
        <authorList>
            <person name="Gilroy R."/>
        </authorList>
    </citation>
    <scope>NUCLEOTIDE SEQUENCE</scope>
    <source>
        <strain evidence="3">13766</strain>
    </source>
</reference>
<dbReference type="Proteomes" id="UP000824140">
    <property type="component" value="Unassembled WGS sequence"/>
</dbReference>
<dbReference type="Gene3D" id="2.70.70.10">
    <property type="entry name" value="Glucose Permease (Domain IIA)"/>
    <property type="match status" value="1"/>
</dbReference>
<evidence type="ECO:0000313" key="3">
    <source>
        <dbReference type="EMBL" id="HIS91542.1"/>
    </source>
</evidence>
<name>A0A9D1K5E9_9FIRM</name>
<evidence type="ECO:0000313" key="4">
    <source>
        <dbReference type="Proteomes" id="UP000824140"/>
    </source>
</evidence>
<evidence type="ECO:0000259" key="2">
    <source>
        <dbReference type="Pfam" id="PF01551"/>
    </source>
</evidence>
<dbReference type="SUPFAM" id="SSF51261">
    <property type="entry name" value="Duplicated hybrid motif"/>
    <property type="match status" value="1"/>
</dbReference>
<dbReference type="InterPro" id="IPR050570">
    <property type="entry name" value="Cell_wall_metabolism_enzyme"/>
</dbReference>
<dbReference type="GO" id="GO:0004222">
    <property type="term" value="F:metalloendopeptidase activity"/>
    <property type="evidence" value="ECO:0007669"/>
    <property type="project" value="TreeGrafter"/>
</dbReference>
<gene>
    <name evidence="3" type="ORF">IAA84_00840</name>
</gene>
<dbReference type="PANTHER" id="PTHR21666:SF270">
    <property type="entry name" value="MUREIN HYDROLASE ACTIVATOR ENVC"/>
    <property type="match status" value="1"/>
</dbReference>
<keyword evidence="1" id="KW-0812">Transmembrane</keyword>
<dbReference type="AlphaFoldDB" id="A0A9D1K5E9"/>
<accession>A0A9D1K5E9</accession>
<dbReference type="Pfam" id="PF01551">
    <property type="entry name" value="Peptidase_M23"/>
    <property type="match status" value="1"/>
</dbReference>
<dbReference type="EMBL" id="DVJN01000014">
    <property type="protein sequence ID" value="HIS91542.1"/>
    <property type="molecule type" value="Genomic_DNA"/>
</dbReference>
<dbReference type="InterPro" id="IPR016047">
    <property type="entry name" value="M23ase_b-sheet_dom"/>
</dbReference>
<comment type="caution">
    <text evidence="3">The sequence shown here is derived from an EMBL/GenBank/DDBJ whole genome shotgun (WGS) entry which is preliminary data.</text>
</comment>
<dbReference type="InterPro" id="IPR011055">
    <property type="entry name" value="Dup_hybrid_motif"/>
</dbReference>
<dbReference type="PANTHER" id="PTHR21666">
    <property type="entry name" value="PEPTIDASE-RELATED"/>
    <property type="match status" value="1"/>
</dbReference>
<organism evidence="3 4">
    <name type="scientific">Candidatus Alectryocaccomicrobium excrementavium</name>
    <dbReference type="NCBI Taxonomy" id="2840668"/>
    <lineage>
        <taxon>Bacteria</taxon>
        <taxon>Bacillati</taxon>
        <taxon>Bacillota</taxon>
        <taxon>Clostridia</taxon>
        <taxon>Candidatus Alectryocaccomicrobium</taxon>
    </lineage>
</organism>
<feature type="transmembrane region" description="Helical" evidence="1">
    <location>
        <begin position="39"/>
        <end position="59"/>
    </location>
</feature>
<protein>
    <submittedName>
        <fullName evidence="3">M23 family metallopeptidase</fullName>
    </submittedName>
</protein>
<evidence type="ECO:0000256" key="1">
    <source>
        <dbReference type="SAM" id="Phobius"/>
    </source>
</evidence>